<dbReference type="PRINTS" id="PR00452">
    <property type="entry name" value="SH3DOMAIN"/>
</dbReference>
<accession>A0A7L0EZV3</accession>
<protein>
    <submittedName>
        <fullName evidence="9">BIN1 protein</fullName>
    </submittedName>
</protein>
<reference evidence="9 10" key="1">
    <citation type="submission" date="2019-09" db="EMBL/GenBank/DDBJ databases">
        <title>Bird 10,000 Genomes (B10K) Project - Family phase.</title>
        <authorList>
            <person name="Zhang G."/>
        </authorList>
    </citation>
    <scope>NUCLEOTIDE SEQUENCE [LARGE SCALE GENOMIC DNA]</scope>
    <source>
        <strain evidence="9">B10K-DU-011-20</strain>
        <tissue evidence="9">Muscle</tissue>
    </source>
</reference>
<feature type="non-terminal residue" evidence="9">
    <location>
        <position position="1"/>
    </location>
</feature>
<dbReference type="InterPro" id="IPR027267">
    <property type="entry name" value="AH/BAR_dom_sf"/>
</dbReference>
<evidence type="ECO:0000313" key="9">
    <source>
        <dbReference type="EMBL" id="NXJ88101.1"/>
    </source>
</evidence>
<dbReference type="SMART" id="SM00326">
    <property type="entry name" value="SH3"/>
    <property type="match status" value="1"/>
</dbReference>
<dbReference type="AlphaFoldDB" id="A0A7L0EZV3"/>
<dbReference type="PANTHER" id="PTHR46514">
    <property type="entry name" value="AMPHIPHYSIN"/>
    <property type="match status" value="1"/>
</dbReference>
<evidence type="ECO:0000256" key="1">
    <source>
        <dbReference type="ARBA" id="ARBA00004496"/>
    </source>
</evidence>
<keyword evidence="2 4" id="KW-0728">SH3 domain</keyword>
<keyword evidence="10" id="KW-1185">Reference proteome</keyword>
<dbReference type="InterPro" id="IPR001452">
    <property type="entry name" value="SH3_domain"/>
</dbReference>
<name>A0A7L0EZV3_CORCN</name>
<evidence type="ECO:0000256" key="4">
    <source>
        <dbReference type="PROSITE-ProRule" id="PRU00192"/>
    </source>
</evidence>
<dbReference type="Gene3D" id="2.30.30.40">
    <property type="entry name" value="SH3 Domains"/>
    <property type="match status" value="1"/>
</dbReference>
<feature type="non-terminal residue" evidence="9">
    <location>
        <position position="442"/>
    </location>
</feature>
<dbReference type="SUPFAM" id="SSF50044">
    <property type="entry name" value="SH3-domain"/>
    <property type="match status" value="1"/>
</dbReference>
<evidence type="ECO:0000256" key="5">
    <source>
        <dbReference type="SAM" id="Coils"/>
    </source>
</evidence>
<feature type="compositionally biased region" description="Low complexity" evidence="6">
    <location>
        <begin position="307"/>
        <end position="327"/>
    </location>
</feature>
<dbReference type="PROSITE" id="PS51021">
    <property type="entry name" value="BAR"/>
    <property type="match status" value="1"/>
</dbReference>
<dbReference type="PRINTS" id="PR01253">
    <property type="entry name" value="AMPHIPHYSIN2"/>
</dbReference>
<dbReference type="CDD" id="cd07611">
    <property type="entry name" value="BAR_Amphiphysin_I_II"/>
    <property type="match status" value="1"/>
</dbReference>
<dbReference type="InterPro" id="IPR004148">
    <property type="entry name" value="BAR_dom"/>
</dbReference>
<dbReference type="SUPFAM" id="SSF103657">
    <property type="entry name" value="BAR/IMD domain-like"/>
    <property type="match status" value="1"/>
</dbReference>
<dbReference type="OrthoDB" id="446293at2759"/>
<dbReference type="GO" id="GO:0008021">
    <property type="term" value="C:synaptic vesicle"/>
    <property type="evidence" value="ECO:0007669"/>
    <property type="project" value="TreeGrafter"/>
</dbReference>
<feature type="domain" description="BAR" evidence="8">
    <location>
        <begin position="29"/>
        <end position="245"/>
    </location>
</feature>
<dbReference type="InterPro" id="IPR035471">
    <property type="entry name" value="Amphiphysin-2_SH3"/>
</dbReference>
<dbReference type="EMBL" id="VXAM01000020">
    <property type="protein sequence ID" value="NXJ88101.1"/>
    <property type="molecule type" value="Genomic_DNA"/>
</dbReference>
<organism evidence="9 10">
    <name type="scientific">Corythaixoides concolor</name>
    <name type="common">Grey go-away-bird</name>
    <dbReference type="NCBI Taxonomy" id="103956"/>
    <lineage>
        <taxon>Eukaryota</taxon>
        <taxon>Metazoa</taxon>
        <taxon>Chordata</taxon>
        <taxon>Craniata</taxon>
        <taxon>Vertebrata</taxon>
        <taxon>Euteleostomi</taxon>
        <taxon>Archelosauria</taxon>
        <taxon>Archosauria</taxon>
        <taxon>Dinosauria</taxon>
        <taxon>Saurischia</taxon>
        <taxon>Theropoda</taxon>
        <taxon>Coelurosauria</taxon>
        <taxon>Aves</taxon>
        <taxon>Neognathae</taxon>
        <taxon>Neoaves</taxon>
        <taxon>Otidimorphae</taxon>
        <taxon>Musophagiformes</taxon>
        <taxon>Musophagidae</taxon>
        <taxon>Corythaixoides</taxon>
    </lineage>
</organism>
<dbReference type="GO" id="GO:0030100">
    <property type="term" value="P:regulation of endocytosis"/>
    <property type="evidence" value="ECO:0007669"/>
    <property type="project" value="InterPro"/>
</dbReference>
<feature type="domain" description="SH3" evidence="7">
    <location>
        <begin position="369"/>
        <end position="442"/>
    </location>
</feature>
<feature type="region of interest" description="Disordered" evidence="6">
    <location>
        <begin position="247"/>
        <end position="338"/>
    </location>
</feature>
<evidence type="ECO:0000256" key="2">
    <source>
        <dbReference type="ARBA" id="ARBA00022443"/>
    </source>
</evidence>
<dbReference type="GO" id="GO:0048156">
    <property type="term" value="F:tau protein binding"/>
    <property type="evidence" value="ECO:0007669"/>
    <property type="project" value="TreeGrafter"/>
</dbReference>
<evidence type="ECO:0000259" key="8">
    <source>
        <dbReference type="PROSITE" id="PS51021"/>
    </source>
</evidence>
<dbReference type="FunFam" id="2.30.30.40:FF:000029">
    <property type="entry name" value="myc box-dependent-interacting protein 1 isoform X2"/>
    <property type="match status" value="1"/>
</dbReference>
<dbReference type="PANTHER" id="PTHR46514:SF4">
    <property type="entry name" value="MYC BOX-DEPENDENT-INTERACTING PROTEIN 1"/>
    <property type="match status" value="1"/>
</dbReference>
<comment type="subcellular location">
    <subcellularLocation>
        <location evidence="1">Cytoplasm</location>
    </subcellularLocation>
</comment>
<dbReference type="SMART" id="SM00721">
    <property type="entry name" value="BAR"/>
    <property type="match status" value="1"/>
</dbReference>
<evidence type="ECO:0000256" key="6">
    <source>
        <dbReference type="SAM" id="MobiDB-lite"/>
    </source>
</evidence>
<dbReference type="Gene3D" id="1.20.1270.60">
    <property type="entry name" value="Arfaptin homology (AH) domain/BAR domain"/>
    <property type="match status" value="1"/>
</dbReference>
<dbReference type="Proteomes" id="UP000526942">
    <property type="component" value="Unassembled WGS sequence"/>
</dbReference>
<feature type="coiled-coil region" evidence="5">
    <location>
        <begin position="157"/>
        <end position="191"/>
    </location>
</feature>
<dbReference type="InterPro" id="IPR003023">
    <property type="entry name" value="Amphiphysin_2"/>
</dbReference>
<sequence length="442" mass="48641">MAELGSKGVTAGKIASNVQKKLTRAQEKVLQKLGKADETKDEQFEQCVQNFNKQLSEGTRLQKDLRTYLASVKAMHEASKKLTECLQEVYEPDWPGRDDTNKIAENNDLLWTDFHQKLVDQALLTMDTYLGQFPDIKSRIAKRGRKLVDYDSARHHFEALQTAKKKDETKIAKAEEELVKAQKVFEEMNVDLQEELPSLWNSRVGFYVNTFQSIAGLEENFHKEMSKLNQNLHDVLLGLDKQYSGNAFPIKAQPSDSTPAKANKSPSPPPDGSPITSPETKTVNHELEPSTLEAPGASIPKSPSQPAEAAHAGAEAAGSEAAAGAEASKTEADSGSSSLPAVVVETFPATVNGTVEGGASSERADMPPGFLFKVQAMHDYAATDSDELQLKAGDVVLVIPFENPEEQDEGWLMGVKESDWIQHKELDQCRGVFPENFTERVQ</sequence>
<dbReference type="PRINTS" id="PR01251">
    <property type="entry name" value="AMPHIPHYSIN"/>
</dbReference>
<evidence type="ECO:0000313" key="10">
    <source>
        <dbReference type="Proteomes" id="UP000526942"/>
    </source>
</evidence>
<dbReference type="InterPro" id="IPR003005">
    <property type="entry name" value="Amphiphysin"/>
</dbReference>
<dbReference type="GO" id="GO:0005886">
    <property type="term" value="C:plasma membrane"/>
    <property type="evidence" value="ECO:0007669"/>
    <property type="project" value="TreeGrafter"/>
</dbReference>
<dbReference type="InterPro" id="IPR036028">
    <property type="entry name" value="SH3-like_dom_sf"/>
</dbReference>
<dbReference type="FunFam" id="1.20.1270.60:FF:000007">
    <property type="entry name" value="Bridging integrator 1, isoform CRA_e"/>
    <property type="match status" value="1"/>
</dbReference>
<evidence type="ECO:0000259" key="7">
    <source>
        <dbReference type="PROSITE" id="PS50002"/>
    </source>
</evidence>
<dbReference type="PROSITE" id="PS50002">
    <property type="entry name" value="SH3"/>
    <property type="match status" value="1"/>
</dbReference>
<evidence type="ECO:0000256" key="3">
    <source>
        <dbReference type="ARBA" id="ARBA00022490"/>
    </source>
</evidence>
<dbReference type="GO" id="GO:0005543">
    <property type="term" value="F:phospholipid binding"/>
    <property type="evidence" value="ECO:0007669"/>
    <property type="project" value="TreeGrafter"/>
</dbReference>
<dbReference type="Pfam" id="PF03114">
    <property type="entry name" value="BAR"/>
    <property type="match status" value="1"/>
</dbReference>
<dbReference type="CDD" id="cd12139">
    <property type="entry name" value="SH3_Bin1"/>
    <property type="match status" value="1"/>
</dbReference>
<dbReference type="Pfam" id="PF14604">
    <property type="entry name" value="SH3_9"/>
    <property type="match status" value="1"/>
</dbReference>
<keyword evidence="5" id="KW-0175">Coiled coil</keyword>
<keyword evidence="3" id="KW-0963">Cytoplasm</keyword>
<comment type="caution">
    <text evidence="9">The sequence shown here is derived from an EMBL/GenBank/DDBJ whole genome shotgun (WGS) entry which is preliminary data.</text>
</comment>
<proteinExistence type="predicted"/>
<gene>
    <name evidence="9" type="primary">Bin1</name>
    <name evidence="9" type="ORF">CORCON_R11998</name>
</gene>